<dbReference type="InterPro" id="IPR018535">
    <property type="entry name" value="DUF1996"/>
</dbReference>
<protein>
    <recommendedName>
        <fullName evidence="2">WSC domain-containing protein</fullName>
    </recommendedName>
</protein>
<evidence type="ECO:0000259" key="2">
    <source>
        <dbReference type="PROSITE" id="PS51212"/>
    </source>
</evidence>
<proteinExistence type="predicted"/>
<comment type="caution">
    <text evidence="3">The sequence shown here is derived from an EMBL/GenBank/DDBJ whole genome shotgun (WGS) entry which is preliminary data.</text>
</comment>
<reference evidence="3 4" key="1">
    <citation type="submission" date="2019-02" db="EMBL/GenBank/DDBJ databases">
        <title>Genome sequencing of the rare red list fungi Phlebia centrifuga.</title>
        <authorList>
            <person name="Buettner E."/>
            <person name="Kellner H."/>
        </authorList>
    </citation>
    <scope>NUCLEOTIDE SEQUENCE [LARGE SCALE GENOMIC DNA]</scope>
    <source>
        <strain evidence="3 4">DSM 108282</strain>
    </source>
</reference>
<gene>
    <name evidence="3" type="ORF">EW026_g1367</name>
</gene>
<feature type="transmembrane region" description="Helical" evidence="1">
    <location>
        <begin position="7"/>
        <end position="28"/>
    </location>
</feature>
<dbReference type="EMBL" id="SGPJ01000027">
    <property type="protein sequence ID" value="THH01298.1"/>
    <property type="molecule type" value="Genomic_DNA"/>
</dbReference>
<evidence type="ECO:0000313" key="3">
    <source>
        <dbReference type="EMBL" id="THH01298.1"/>
    </source>
</evidence>
<keyword evidence="4" id="KW-1185">Reference proteome</keyword>
<feature type="domain" description="WSC" evidence="2">
    <location>
        <begin position="335"/>
        <end position="399"/>
    </location>
</feature>
<keyword evidence="1" id="KW-0812">Transmembrane</keyword>
<sequence>MAPLGKIFGDLIVLLPLVLPYVNGYWMFGSNPLVTTRLDPIINPGVVSSHVHSIIGGSRFSPTYNFEDLTQSLCSTGAVQQDLSNYWAPQLYYYDQNQGTYTPISAFFDIYYFSRPGPKNEYINAFPTGLRMVAGSPLRRVNNASNFADQAVSYECLDYSGNIWPEQADFYQNQCPDGLTAQIFFPSCWDGVNLDSEDHQSHMAYPIQSYDSGDCPETHPVHLASILYQVIFAVDFQDGWINKTVLQDALDNCAGDNTVPLSDCPPLSASVNEAVAGACKPELVIVDEPIGSASSPLTALPGCNPLWIGTGPKPTCDPEPATPGFVDAESTLPSGWTDLGCTAEGTTGRALSSASTTSPIMTRPFCANFCANLGYPYAGVESADECYCVSVVILRFIKW</sequence>
<name>A0A4S4KTE0_9APHY</name>
<dbReference type="Pfam" id="PF01822">
    <property type="entry name" value="WSC"/>
    <property type="match status" value="1"/>
</dbReference>
<keyword evidence="1" id="KW-1133">Transmembrane helix</keyword>
<organism evidence="3 4">
    <name type="scientific">Hermanssonia centrifuga</name>
    <dbReference type="NCBI Taxonomy" id="98765"/>
    <lineage>
        <taxon>Eukaryota</taxon>
        <taxon>Fungi</taxon>
        <taxon>Dikarya</taxon>
        <taxon>Basidiomycota</taxon>
        <taxon>Agaricomycotina</taxon>
        <taxon>Agaricomycetes</taxon>
        <taxon>Polyporales</taxon>
        <taxon>Meruliaceae</taxon>
        <taxon>Hermanssonia</taxon>
    </lineage>
</organism>
<dbReference type="Pfam" id="PF09362">
    <property type="entry name" value="DUF1996"/>
    <property type="match status" value="1"/>
</dbReference>
<dbReference type="PANTHER" id="PTHR43662">
    <property type="match status" value="1"/>
</dbReference>
<dbReference type="Proteomes" id="UP000309038">
    <property type="component" value="Unassembled WGS sequence"/>
</dbReference>
<dbReference type="InterPro" id="IPR002889">
    <property type="entry name" value="WSC_carb-bd"/>
</dbReference>
<keyword evidence="1" id="KW-0472">Membrane</keyword>
<accession>A0A4S4KTE0</accession>
<dbReference type="PANTHER" id="PTHR43662:SF3">
    <property type="entry name" value="DOMAIN PROTEIN, PUTATIVE (AFU_ORTHOLOGUE AFUA_6G11970)-RELATED"/>
    <property type="match status" value="1"/>
</dbReference>
<dbReference type="AlphaFoldDB" id="A0A4S4KTE0"/>
<evidence type="ECO:0000256" key="1">
    <source>
        <dbReference type="SAM" id="Phobius"/>
    </source>
</evidence>
<evidence type="ECO:0000313" key="4">
    <source>
        <dbReference type="Proteomes" id="UP000309038"/>
    </source>
</evidence>
<dbReference type="PROSITE" id="PS51212">
    <property type="entry name" value="WSC"/>
    <property type="match status" value="1"/>
</dbReference>